<dbReference type="EMBL" id="FNFL01000011">
    <property type="protein sequence ID" value="SDK61215.1"/>
    <property type="molecule type" value="Genomic_DNA"/>
</dbReference>
<evidence type="ECO:0000256" key="2">
    <source>
        <dbReference type="ARBA" id="ARBA00022729"/>
    </source>
</evidence>
<dbReference type="Proteomes" id="UP000198694">
    <property type="component" value="Unassembled WGS sequence"/>
</dbReference>
<accession>A0A1G9DBK8</accession>
<proteinExistence type="predicted"/>
<dbReference type="SUPFAM" id="SSF48230">
    <property type="entry name" value="Chondroitin AC/alginate lyase"/>
    <property type="match status" value="1"/>
</dbReference>
<evidence type="ECO:0000313" key="7">
    <source>
        <dbReference type="EMBL" id="SDK61215.1"/>
    </source>
</evidence>
<dbReference type="GO" id="GO:0016829">
    <property type="term" value="F:lyase activity"/>
    <property type="evidence" value="ECO:0007669"/>
    <property type="project" value="UniProtKB-KW"/>
</dbReference>
<organism evidence="7 8">
    <name type="scientific">Sediminibacillus albus</name>
    <dbReference type="NCBI Taxonomy" id="407036"/>
    <lineage>
        <taxon>Bacteria</taxon>
        <taxon>Bacillati</taxon>
        <taxon>Bacillota</taxon>
        <taxon>Bacilli</taxon>
        <taxon>Bacillales</taxon>
        <taxon>Bacillaceae</taxon>
        <taxon>Sediminibacillus</taxon>
    </lineage>
</organism>
<dbReference type="STRING" id="407036.SAMN05216243_0070"/>
<sequence>YDNASGSLKPFGKIEKGERFPIATDYGNWWRVLFTDRVGYINKDLVKAEFQSGDNYFRVHKDNLAVYDNQSGYLKKIGELTKGQVYPISNNYGNWWHVDFGGSNGYVHKNDTGFATGKEIKNLNMNYSNSGKKFLVSQNTPVYDNTSGNLVPFGELERGTVFPITTDYGNWWRIIYLDRIGYVKKSDLLDFEAQDLEKLVVEYQHKDTSATVDRIKSFFINPNRNYVTSSNNILNGFYQISSYGTFDFSKGIHWGESPVKGEELSRSYYRALHANFFLNDLIAAYKENGNEEYIIKGFESIKDWVEKNPYQDPAHSMSWHDEASARRLVTWVNFFDSAKTVLNEEQLQFLLENMIEHADILLSNDFHTTNTNHGMFQDEALLVFSDYFNSLPKSQIYSEVGEERLESYFNFIISEEGVHLEHSPGYHQTIASSVKRYRDFFSLMGDSNQYNYYNSLYHLMANYYIWLIKPDGTLPLIGDTFSNVTPPTSLWKENQHYLYVLSQGKQGVKPGEHSVVFEDAGYAIFRDDWEKGDHATYIHFTAAYHTDYHKHSDDLSVWIYANGHDIISEAGPNGYDYDLPLTQFGYSSYAHNTLIVNDKGLPRTDGKYDKTHLVDYSLDDDISSVSGVNKRYEGVEHKRNLTYDRTLNEIRVKDSITSDDENNYKIIWNLAEGVTPRIEGNIIKLFIGEEEIGTLQINSNSEVTIEDIKGQKEPDLLGWHLNGTSNPIETHAIIIEAIDTNSEIESVFSLSQ</sequence>
<dbReference type="AlphaFoldDB" id="A0A1G9DBK8"/>
<dbReference type="Gene3D" id="2.70.98.70">
    <property type="match status" value="1"/>
</dbReference>
<evidence type="ECO:0000256" key="3">
    <source>
        <dbReference type="ARBA" id="ARBA00022764"/>
    </source>
</evidence>
<dbReference type="Gene3D" id="1.50.10.100">
    <property type="entry name" value="Chondroitin AC/alginate lyase"/>
    <property type="match status" value="1"/>
</dbReference>
<dbReference type="RefSeq" id="WP_175559407.1">
    <property type="nucleotide sequence ID" value="NZ_FNFL01000011.1"/>
</dbReference>
<comment type="subcellular location">
    <subcellularLocation>
        <location evidence="1">Periplasm</location>
    </subcellularLocation>
</comment>
<feature type="domain" description="Heparinase II/III-like C-terminal" evidence="5">
    <location>
        <begin position="510"/>
        <end position="683"/>
    </location>
</feature>
<reference evidence="7 8" key="1">
    <citation type="submission" date="2016-10" db="EMBL/GenBank/DDBJ databases">
        <authorList>
            <person name="de Groot N.N."/>
        </authorList>
    </citation>
    <scope>NUCLEOTIDE SEQUENCE [LARGE SCALE GENOMIC DNA]</scope>
    <source>
        <strain evidence="7 8">CGMCC 1.6502</strain>
    </source>
</reference>
<dbReference type="InterPro" id="IPR031680">
    <property type="entry name" value="Hepar_II_III_N"/>
</dbReference>
<evidence type="ECO:0000313" key="8">
    <source>
        <dbReference type="Proteomes" id="UP000198694"/>
    </source>
</evidence>
<evidence type="ECO:0000256" key="4">
    <source>
        <dbReference type="ARBA" id="ARBA00023239"/>
    </source>
</evidence>
<keyword evidence="3" id="KW-0574">Periplasm</keyword>
<gene>
    <name evidence="7" type="ORF">SAMN05216243_0070</name>
</gene>
<dbReference type="Pfam" id="PF16889">
    <property type="entry name" value="Hepar_II_III_N"/>
    <property type="match status" value="1"/>
</dbReference>
<evidence type="ECO:0000259" key="6">
    <source>
        <dbReference type="Pfam" id="PF16889"/>
    </source>
</evidence>
<keyword evidence="4" id="KW-0456">Lyase</keyword>
<dbReference type="InterPro" id="IPR008929">
    <property type="entry name" value="Chondroitin_lyas"/>
</dbReference>
<feature type="non-terminal residue" evidence="7">
    <location>
        <position position="1"/>
    </location>
</feature>
<dbReference type="Gene3D" id="2.30.30.40">
    <property type="entry name" value="SH3 Domains"/>
    <property type="match status" value="1"/>
</dbReference>
<evidence type="ECO:0000256" key="1">
    <source>
        <dbReference type="ARBA" id="ARBA00004418"/>
    </source>
</evidence>
<dbReference type="Pfam" id="PF07940">
    <property type="entry name" value="Hepar_II_III_C"/>
    <property type="match status" value="1"/>
</dbReference>
<keyword evidence="8" id="KW-1185">Reference proteome</keyword>
<keyword evidence="2" id="KW-0732">Signal</keyword>
<protein>
    <submittedName>
        <fullName evidence="7">Heparinase II/III N-terminus</fullName>
    </submittedName>
</protein>
<dbReference type="PANTHER" id="PTHR39210:SF1">
    <property type="entry name" value="HEPARIN-SULFATE LYASE"/>
    <property type="match status" value="1"/>
</dbReference>
<dbReference type="GO" id="GO:0042597">
    <property type="term" value="C:periplasmic space"/>
    <property type="evidence" value="ECO:0007669"/>
    <property type="project" value="UniProtKB-SubCell"/>
</dbReference>
<name>A0A1G9DBK8_9BACI</name>
<dbReference type="PANTHER" id="PTHR39210">
    <property type="entry name" value="HEPARIN-SULFATE LYASE"/>
    <property type="match status" value="1"/>
</dbReference>
<feature type="domain" description="Heparin-sulfate lyase N-terminal" evidence="6">
    <location>
        <begin position="220"/>
        <end position="482"/>
    </location>
</feature>
<evidence type="ECO:0000259" key="5">
    <source>
        <dbReference type="Pfam" id="PF07940"/>
    </source>
</evidence>
<dbReference type="InterPro" id="IPR012480">
    <property type="entry name" value="Hepar_II_III_C"/>
</dbReference>